<dbReference type="AlphaFoldDB" id="C9RAB1"/>
<dbReference type="InterPro" id="IPR012854">
    <property type="entry name" value="Cu_amine_oxidase-like_N"/>
</dbReference>
<feature type="domain" description="Copper amine oxidase-like N-terminal" evidence="2">
    <location>
        <begin position="641"/>
        <end position="750"/>
    </location>
</feature>
<dbReference type="SUPFAM" id="SSF55383">
    <property type="entry name" value="Copper amine oxidase, domain N"/>
    <property type="match status" value="2"/>
</dbReference>
<evidence type="ECO:0000313" key="3">
    <source>
        <dbReference type="EMBL" id="ACX51220.1"/>
    </source>
</evidence>
<organism evidence="3 4">
    <name type="scientific">Ammonifex degensii (strain DSM 10501 / KC4)</name>
    <dbReference type="NCBI Taxonomy" id="429009"/>
    <lineage>
        <taxon>Bacteria</taxon>
        <taxon>Bacillati</taxon>
        <taxon>Bacillota</taxon>
        <taxon>Clostridia</taxon>
        <taxon>Thermoanaerobacterales</taxon>
        <taxon>Thermoanaerobacteraceae</taxon>
        <taxon>Ammonifex</taxon>
    </lineage>
</organism>
<evidence type="ECO:0000256" key="1">
    <source>
        <dbReference type="SAM" id="SignalP"/>
    </source>
</evidence>
<name>C9RAB1_AMMDK</name>
<dbReference type="STRING" id="429009.Adeg_0044"/>
<feature type="chain" id="PRO_5003001983" evidence="1">
    <location>
        <begin position="32"/>
        <end position="754"/>
    </location>
</feature>
<dbReference type="Pfam" id="PF07833">
    <property type="entry name" value="Cu_amine_oxidN1"/>
    <property type="match status" value="1"/>
</dbReference>
<dbReference type="InterPro" id="IPR036582">
    <property type="entry name" value="Mao_N_sf"/>
</dbReference>
<dbReference type="KEGG" id="adg:Adeg_0044"/>
<dbReference type="eggNOG" id="COG1305">
    <property type="taxonomic scope" value="Bacteria"/>
</dbReference>
<evidence type="ECO:0000313" key="4">
    <source>
        <dbReference type="Proteomes" id="UP000002620"/>
    </source>
</evidence>
<dbReference type="EMBL" id="CP001785">
    <property type="protein sequence ID" value="ACX51220.1"/>
    <property type="molecule type" value="Genomic_DNA"/>
</dbReference>
<protein>
    <submittedName>
        <fullName evidence="3">Copper amine oxidase domain protein</fullName>
    </submittedName>
</protein>
<feature type="signal peptide" evidence="1">
    <location>
        <begin position="1"/>
        <end position="31"/>
    </location>
</feature>
<accession>C9RAB1</accession>
<keyword evidence="1" id="KW-0732">Signal</keyword>
<dbReference type="Proteomes" id="UP000002620">
    <property type="component" value="Chromosome"/>
</dbReference>
<dbReference type="Gene3D" id="3.30.457.10">
    <property type="entry name" value="Copper amine oxidase-like, N-terminal domain"/>
    <property type="match status" value="1"/>
</dbReference>
<keyword evidence="4" id="KW-1185">Reference proteome</keyword>
<dbReference type="HOGENOM" id="CLU_009282_0_0_9"/>
<gene>
    <name evidence="3" type="ordered locus">Adeg_0044</name>
</gene>
<evidence type="ECO:0000259" key="2">
    <source>
        <dbReference type="Pfam" id="PF07833"/>
    </source>
</evidence>
<sequence length="754" mass="79674">MIKARKKWLSVLLTVAMLAALLVPLATPAQAAATYTVSNVPLLEAGKTYTTDLPTITIDLKALTTTGYVYLSLPTTPSGWAIGANRNVPANVGSVPNALASSDVDVVAGDPQHPDEIFINIKNVTNPGNDGRIILTLTSLTIPSGFSGDVKLSAEAPDTSPFSSGDIIIARVGAGDVSVAVDDVKTITAGGTNEVYLNIRENAPNALKGLKLTLPPGFRWKSVQTDRLYWGDINLGANPYSYGPSLNDGRDLKITPQTTSTKASYFKVKAVIDIDETVAKYGDVVVTVSGENGTSVATSSVTVAKYGEYGAKVYTENVGTITAGKAEEHLDTYLVIEESVPGSLVANRTITLTLPENARWSKDKPTRDDSRSKNRGSLDIQWSFIGSDGRTLKGTISGTSSGQSEGAKLVFKDFYVTTAPDFVGDLKVEVGGSAGLSGSVVLAKVNAPVKASAEGTIPEVKIGLPGQAVADFTITETGKEAVVANVVYCTADSYGVLTKVTLSNRARITIKAPAGVTFSGIPKVEVVSGDLVVDTAAVATDTSPNNEGLLYIPIKSASTVPSTIKISGVKVTLDRTVPEGDLVFKVRDTAVNQTLDKDGKDTFFPGHKDAASVVVAKCVTPAPTQTLGKAVFKIGEAKYTIGDKEYTMDAAAYIENDRAFAPMRYVAYAAGVTQDNILWNPATRTATFIKGDRVVQVTADSNILVVNGTQIAMDVKAVIKDGRFFLPVRWLSVALGCQVDWDAQNQQVIVTRTQ</sequence>
<dbReference type="RefSeq" id="WP_012818200.1">
    <property type="nucleotide sequence ID" value="NC_013385.1"/>
</dbReference>
<reference evidence="3 4" key="1">
    <citation type="submission" date="2009-10" db="EMBL/GenBank/DDBJ databases">
        <title>Complete sequence of chromosome of Ammonifex degensii KC4.</title>
        <authorList>
            <consortium name="US DOE Joint Genome Institute"/>
            <person name="Kerfeld C."/>
            <person name="Goodner B."/>
            <person name="Huber H."/>
            <person name="Stetter K."/>
            <person name="Lucas S."/>
            <person name="Copeland A."/>
            <person name="Lapidus A."/>
            <person name="Glavina del Rio T."/>
            <person name="Dalin E."/>
            <person name="Tice H."/>
            <person name="Bruce D."/>
            <person name="Goodwin L."/>
            <person name="Pitluck S."/>
            <person name="Saunders E."/>
            <person name="Brettin T."/>
            <person name="Detter J.C."/>
            <person name="Han C."/>
            <person name="Larimer F."/>
            <person name="Land M."/>
            <person name="Hauser L."/>
            <person name="Kyrpides N."/>
            <person name="Ovchinnikova G."/>
            <person name="Richardson P."/>
        </authorList>
    </citation>
    <scope>NUCLEOTIDE SEQUENCE [LARGE SCALE GENOMIC DNA]</scope>
    <source>
        <strain evidence="4">DSM 10501 / KC4</strain>
    </source>
</reference>
<proteinExistence type="predicted"/>